<sequence>MAGPVGPPSDEPSVSTELERALVSAAPGERVTVWVDPQTGEAVRVPSGSRVVIDSATGAITDIEGDQGVLSPGSDLPSFRETVWREDRELTPGQGLTRQAADDGSRYLLQYRCTRPGTMAVTSTGAEIAGPSRIDCDGSVASAEVLPGGGPFRVSLSAVGDQPIVAQAQLIGLPPR</sequence>
<comment type="caution">
    <text evidence="1">The sequence shown here is derived from an EMBL/GenBank/DDBJ whole genome shotgun (WGS) entry which is preliminary data.</text>
</comment>
<name>A0A5C4QYB4_9ACTN</name>
<protein>
    <submittedName>
        <fullName evidence="1">Uncharacterized protein</fullName>
    </submittedName>
</protein>
<dbReference type="Proteomes" id="UP000306145">
    <property type="component" value="Unassembled WGS sequence"/>
</dbReference>
<dbReference type="EMBL" id="VDFY01000088">
    <property type="protein sequence ID" value="TNH31025.1"/>
    <property type="molecule type" value="Genomic_DNA"/>
</dbReference>
<gene>
    <name evidence="1" type="ORF">FHG89_04350</name>
</gene>
<dbReference type="OrthoDB" id="3382229at2"/>
<organism evidence="1 2">
    <name type="scientific">Micromonospora orduensis</name>
    <dbReference type="NCBI Taxonomy" id="1420891"/>
    <lineage>
        <taxon>Bacteria</taxon>
        <taxon>Bacillati</taxon>
        <taxon>Actinomycetota</taxon>
        <taxon>Actinomycetes</taxon>
        <taxon>Micromonosporales</taxon>
        <taxon>Micromonosporaceae</taxon>
        <taxon>Micromonospora</taxon>
    </lineage>
</organism>
<evidence type="ECO:0000313" key="1">
    <source>
        <dbReference type="EMBL" id="TNH31025.1"/>
    </source>
</evidence>
<evidence type="ECO:0000313" key="2">
    <source>
        <dbReference type="Proteomes" id="UP000306145"/>
    </source>
</evidence>
<accession>A0A5C4QYB4</accession>
<proteinExistence type="predicted"/>
<keyword evidence="2" id="KW-1185">Reference proteome</keyword>
<reference evidence="1 2" key="1">
    <citation type="submission" date="2019-06" db="EMBL/GenBank/DDBJ databases">
        <title>Micromonospora ordensis sp. nov., isolated from deep marine sediment.</title>
        <authorList>
            <person name="Veyisoglu A."/>
            <person name="Carro L."/>
            <person name="Klenk H.-P."/>
            <person name="Sahin N."/>
        </authorList>
    </citation>
    <scope>NUCLEOTIDE SEQUENCE [LARGE SCALE GENOMIC DNA]</scope>
    <source>
        <strain evidence="1 2">S2509</strain>
    </source>
</reference>
<dbReference type="AlphaFoldDB" id="A0A5C4QYB4"/>